<evidence type="ECO:0000256" key="1">
    <source>
        <dbReference type="SAM" id="MobiDB-lite"/>
    </source>
</evidence>
<dbReference type="AlphaFoldDB" id="A0AAD7RM99"/>
<proteinExistence type="predicted"/>
<protein>
    <submittedName>
        <fullName evidence="2">Uncharacterized protein</fullName>
    </submittedName>
</protein>
<name>A0AAD7RM99_9TELE</name>
<evidence type="ECO:0000313" key="2">
    <source>
        <dbReference type="EMBL" id="KAJ8386918.1"/>
    </source>
</evidence>
<organism evidence="2 3">
    <name type="scientific">Aldrovandia affinis</name>
    <dbReference type="NCBI Taxonomy" id="143900"/>
    <lineage>
        <taxon>Eukaryota</taxon>
        <taxon>Metazoa</taxon>
        <taxon>Chordata</taxon>
        <taxon>Craniata</taxon>
        <taxon>Vertebrata</taxon>
        <taxon>Euteleostomi</taxon>
        <taxon>Actinopterygii</taxon>
        <taxon>Neopterygii</taxon>
        <taxon>Teleostei</taxon>
        <taxon>Notacanthiformes</taxon>
        <taxon>Halosauridae</taxon>
        <taxon>Aldrovandia</taxon>
    </lineage>
</organism>
<evidence type="ECO:0000313" key="3">
    <source>
        <dbReference type="Proteomes" id="UP001221898"/>
    </source>
</evidence>
<reference evidence="2" key="1">
    <citation type="journal article" date="2023" name="Science">
        <title>Genome structures resolve the early diversification of teleost fishes.</title>
        <authorList>
            <person name="Parey E."/>
            <person name="Louis A."/>
            <person name="Montfort J."/>
            <person name="Bouchez O."/>
            <person name="Roques C."/>
            <person name="Iampietro C."/>
            <person name="Lluch J."/>
            <person name="Castinel A."/>
            <person name="Donnadieu C."/>
            <person name="Desvignes T."/>
            <person name="Floi Bucao C."/>
            <person name="Jouanno E."/>
            <person name="Wen M."/>
            <person name="Mejri S."/>
            <person name="Dirks R."/>
            <person name="Jansen H."/>
            <person name="Henkel C."/>
            <person name="Chen W.J."/>
            <person name="Zahm M."/>
            <person name="Cabau C."/>
            <person name="Klopp C."/>
            <person name="Thompson A.W."/>
            <person name="Robinson-Rechavi M."/>
            <person name="Braasch I."/>
            <person name="Lecointre G."/>
            <person name="Bobe J."/>
            <person name="Postlethwait J.H."/>
            <person name="Berthelot C."/>
            <person name="Roest Crollius H."/>
            <person name="Guiguen Y."/>
        </authorList>
    </citation>
    <scope>NUCLEOTIDE SEQUENCE</scope>
    <source>
        <strain evidence="2">NC1722</strain>
    </source>
</reference>
<accession>A0AAD7RM99</accession>
<comment type="caution">
    <text evidence="2">The sequence shown here is derived from an EMBL/GenBank/DDBJ whole genome shotgun (WGS) entry which is preliminary data.</text>
</comment>
<keyword evidence="3" id="KW-1185">Reference proteome</keyword>
<dbReference type="Proteomes" id="UP001221898">
    <property type="component" value="Unassembled WGS sequence"/>
</dbReference>
<feature type="region of interest" description="Disordered" evidence="1">
    <location>
        <begin position="1"/>
        <end position="26"/>
    </location>
</feature>
<sequence>MATTATTAPPPPAPKAFGSVPETSAPARLRGCRPGIRLWGRSLGPLAPAPVCLLLLQCVALHCPLPPSDGLQAHPRAPETSPQR</sequence>
<dbReference type="EMBL" id="JAINUG010000220">
    <property type="protein sequence ID" value="KAJ8386918.1"/>
    <property type="molecule type" value="Genomic_DNA"/>
</dbReference>
<gene>
    <name evidence="2" type="ORF">AAFF_G00165150</name>
</gene>